<dbReference type="Proteomes" id="UP000287609">
    <property type="component" value="Unassembled WGS sequence"/>
</dbReference>
<evidence type="ECO:0000313" key="1">
    <source>
        <dbReference type="EMBL" id="RSX55133.1"/>
    </source>
</evidence>
<evidence type="ECO:0000313" key="2">
    <source>
        <dbReference type="Proteomes" id="UP000287609"/>
    </source>
</evidence>
<gene>
    <name evidence="1" type="ORF">D2E26_1187</name>
</gene>
<organism evidence="1 2">
    <name type="scientific">Bifidobacterium dolichotidis</name>
    <dbReference type="NCBI Taxonomy" id="2306976"/>
    <lineage>
        <taxon>Bacteria</taxon>
        <taxon>Bacillati</taxon>
        <taxon>Actinomycetota</taxon>
        <taxon>Actinomycetes</taxon>
        <taxon>Bifidobacteriales</taxon>
        <taxon>Bifidobacteriaceae</taxon>
        <taxon>Bifidobacterium</taxon>
    </lineage>
</organism>
<dbReference type="EMBL" id="QXGM01000002">
    <property type="protein sequence ID" value="RSX55133.1"/>
    <property type="molecule type" value="Genomic_DNA"/>
</dbReference>
<sequence>MTQLSQTTVDEIAAIPALQEAAAAAVELMDLWPLTKPEHLDNDAKYGEDLQVRITRQMAQILCGQPITRADAEFVYEGADTIPGVEQSIVDALTAANDAYDGVSTYSEDHDAQLVVEADGMLADCGSANAANVAWSEETSQVVTDILDDAETFIADQAQADGHWLISNKQAVVSQRCAVLVLVTDALLNAVAERTANDTDEIGGVDEAFVTALEQSALPLALIVNELAERLGLPRLCASAERVHGVLASYAVTNGDSSALDSTRVLAEALAPIAIAEWHKHKEDVLWDAAEAKRRSREEDEAKSKAALAAKFAHIKDDSNKEEVEL</sequence>
<protein>
    <submittedName>
        <fullName evidence="1">Uncharacterized protein</fullName>
    </submittedName>
</protein>
<reference evidence="1 2" key="1">
    <citation type="submission" date="2018-09" db="EMBL/GenBank/DDBJ databases">
        <title>Characterization of the phylogenetic diversity of five novel species belonging to the genus Bifidobacterium.</title>
        <authorList>
            <person name="Lugli G.A."/>
            <person name="Duranti S."/>
            <person name="Milani C."/>
        </authorList>
    </citation>
    <scope>NUCLEOTIDE SEQUENCE [LARGE SCALE GENOMIC DNA]</scope>
    <source>
        <strain evidence="1 2">2036B</strain>
    </source>
</reference>
<keyword evidence="2" id="KW-1185">Reference proteome</keyword>
<name>A0A430FQM0_9BIFI</name>
<dbReference type="AlphaFoldDB" id="A0A430FQM0"/>
<dbReference type="RefSeq" id="WP_125963802.1">
    <property type="nucleotide sequence ID" value="NZ_QXGM01000002.1"/>
</dbReference>
<dbReference type="OrthoDB" id="3238275at2"/>
<comment type="caution">
    <text evidence="1">The sequence shown here is derived from an EMBL/GenBank/DDBJ whole genome shotgun (WGS) entry which is preliminary data.</text>
</comment>
<proteinExistence type="predicted"/>
<accession>A0A430FQM0</accession>